<evidence type="ECO:0000313" key="2">
    <source>
        <dbReference type="EMBL" id="QLF83243.1"/>
    </source>
</evidence>
<gene>
    <name evidence="2" type="primary">24</name>
    <name evidence="2" type="ORF">SEA_EKLOK_24</name>
</gene>
<name>A0A7D5FL71_9CAUD</name>
<evidence type="ECO:0000256" key="1">
    <source>
        <dbReference type="SAM" id="MobiDB-lite"/>
    </source>
</evidence>
<sequence>MRPGSAVVALGRVPDSALQLHAASESRDATRRKGPAPYSGSDELDREGQGHA</sequence>
<feature type="region of interest" description="Disordered" evidence="1">
    <location>
        <begin position="17"/>
        <end position="52"/>
    </location>
</feature>
<dbReference type="RefSeq" id="YP_010756202.1">
    <property type="nucleotide sequence ID" value="NC_073484.1"/>
</dbReference>
<accession>A0A7D5FL71</accession>
<protein>
    <submittedName>
        <fullName evidence="2">Uncharacterized protein</fullName>
    </submittedName>
</protein>
<evidence type="ECO:0000313" key="3">
    <source>
        <dbReference type="Proteomes" id="UP000510745"/>
    </source>
</evidence>
<dbReference type="KEGG" id="vg:80025955"/>
<dbReference type="Proteomes" id="UP000510745">
    <property type="component" value="Segment"/>
</dbReference>
<organism evidence="2 3">
    <name type="scientific">Streptomyces phage Eklok</name>
    <dbReference type="NCBI Taxonomy" id="2743999"/>
    <lineage>
        <taxon>Viruses</taxon>
        <taxon>Duplodnaviria</taxon>
        <taxon>Heunggongvirae</taxon>
        <taxon>Uroviricota</taxon>
        <taxon>Caudoviricetes</taxon>
        <taxon>Ignaciovirus</taxon>
        <taxon>Ignaciovirus eklok</taxon>
    </lineage>
</organism>
<keyword evidence="3" id="KW-1185">Reference proteome</keyword>
<dbReference type="EMBL" id="MT521991">
    <property type="protein sequence ID" value="QLF83243.1"/>
    <property type="molecule type" value="Genomic_DNA"/>
</dbReference>
<reference evidence="2 3" key="1">
    <citation type="submission" date="2020-05" db="EMBL/GenBank/DDBJ databases">
        <authorList>
            <person name="Klokker E.C."/>
            <person name="Sun E.L."/>
            <person name="Menchaca C."/>
            <person name="Layton S.R."/>
            <person name="Hughes L.E."/>
            <person name="Garlena R.A."/>
            <person name="Russell D.A."/>
            <person name="Pope W.H."/>
            <person name="Jacobs-Sera D."/>
            <person name="Hatfull G.F."/>
        </authorList>
    </citation>
    <scope>NUCLEOTIDE SEQUENCE [LARGE SCALE GENOMIC DNA]</scope>
</reference>
<proteinExistence type="predicted"/>
<dbReference type="GeneID" id="80025955"/>